<dbReference type="GO" id="GO:0005524">
    <property type="term" value="F:ATP binding"/>
    <property type="evidence" value="ECO:0007669"/>
    <property type="project" value="UniProtKB-UniRule"/>
</dbReference>
<dbReference type="EC" id="2.10.1.1" evidence="6"/>
<dbReference type="EC" id="2.7.7.75" evidence="6"/>
<evidence type="ECO:0000256" key="1">
    <source>
        <dbReference type="ARBA" id="ARBA00004123"/>
    </source>
</evidence>
<dbReference type="AlphaFoldDB" id="A0A5A7QZ08"/>
<keyword evidence="6" id="KW-0808">Transferase</keyword>
<evidence type="ECO:0000256" key="2">
    <source>
        <dbReference type="ARBA" id="ARBA00023015"/>
    </source>
</evidence>
<comment type="similarity">
    <text evidence="6">Belongs to the MoeA family.</text>
</comment>
<dbReference type="CDD" id="cd10017">
    <property type="entry name" value="B3_DNA"/>
    <property type="match status" value="1"/>
</dbReference>
<keyword evidence="5" id="KW-0539">Nucleus</keyword>
<keyword evidence="4" id="KW-0804">Transcription</keyword>
<dbReference type="Gene3D" id="3.40.980.10">
    <property type="entry name" value="MoaB/Mog-like domain"/>
    <property type="match status" value="2"/>
</dbReference>
<keyword evidence="2" id="KW-0805">Transcription regulation</keyword>
<dbReference type="GO" id="GO:0046872">
    <property type="term" value="F:metal ion binding"/>
    <property type="evidence" value="ECO:0007669"/>
    <property type="project" value="UniProtKB-UniRule"/>
</dbReference>
<protein>
    <recommendedName>
        <fullName evidence="6">Molybdopterin biosynthesis protein CNX1</fullName>
    </recommendedName>
    <alternativeName>
        <fullName evidence="6">Molybdenum cofactor biosynthesis enzyme CNX1</fullName>
    </alternativeName>
    <domain>
        <recommendedName>
            <fullName evidence="6">Molybdopterin molybdenumtransferase</fullName>
            <shortName evidence="6">MPT Mo-transferase</shortName>
            <ecNumber evidence="6">2.10.1.1</ecNumber>
        </recommendedName>
        <alternativeName>
            <fullName evidence="6">Domain E</fullName>
        </alternativeName>
    </domain>
    <domain>
        <recommendedName>
            <fullName evidence="6">Molybdopterin adenylyltransferase</fullName>
            <shortName evidence="6">MPT adenylyltransferase</shortName>
            <ecNumber evidence="6">2.7.7.75</ecNumber>
        </recommendedName>
        <alternativeName>
            <fullName evidence="6">Domain G</fullName>
        </alternativeName>
    </domain>
</protein>
<keyword evidence="9" id="KW-1185">Reference proteome</keyword>
<dbReference type="GO" id="GO:0006777">
    <property type="term" value="P:Mo-molybdopterin cofactor biosynthetic process"/>
    <property type="evidence" value="ECO:0007669"/>
    <property type="project" value="UniProtKB-UniRule"/>
</dbReference>
<dbReference type="SUPFAM" id="SSF53218">
    <property type="entry name" value="Molybdenum cofactor biosynthesis proteins"/>
    <property type="match status" value="1"/>
</dbReference>
<keyword evidence="6" id="KW-0500">Molybdenum</keyword>
<dbReference type="PANTHER" id="PTHR10192">
    <property type="entry name" value="MOLYBDOPTERIN BIOSYNTHESIS PROTEIN"/>
    <property type="match status" value="1"/>
</dbReference>
<evidence type="ECO:0000256" key="4">
    <source>
        <dbReference type="ARBA" id="ARBA00023163"/>
    </source>
</evidence>
<dbReference type="Proteomes" id="UP000325081">
    <property type="component" value="Unassembled WGS sequence"/>
</dbReference>
<dbReference type="InterPro" id="IPR003340">
    <property type="entry name" value="B3_DNA-bd"/>
</dbReference>
<dbReference type="InterPro" id="IPR036425">
    <property type="entry name" value="MoaB/Mog-like_dom_sf"/>
</dbReference>
<dbReference type="SUPFAM" id="SSF63882">
    <property type="entry name" value="MoeA N-terminal region -like"/>
    <property type="match status" value="1"/>
</dbReference>
<dbReference type="OrthoDB" id="4349954at2759"/>
<dbReference type="InterPro" id="IPR015300">
    <property type="entry name" value="DNA-bd_pseudobarrel_sf"/>
</dbReference>
<gene>
    <name evidence="8" type="ORF">STAS_27974</name>
</gene>
<dbReference type="GO" id="GO:0003677">
    <property type="term" value="F:DNA binding"/>
    <property type="evidence" value="ECO:0007669"/>
    <property type="project" value="UniProtKB-KW"/>
</dbReference>
<accession>A0A5A7QZ08</accession>
<sequence length="503" mass="56970">MVEASEMVSVEHSLETVLRVAQRLPPVKVLLHAALGRILAQDVAAPDPHPPYLHLSRNWEIKDSNRAMILAAAQQPQCEILDLGIARDNEEELERIFGNSIFYGPRAVSVVNSSSEKLGGAKVVASAVVPDEIPKIKELLEKWSDFDKMDLILTLEALRRYILVIECELRNHMISEDSMEMESSFPKGHFADARTIANLILSPCERESWMDTPKILPQILMMMIGPRAVSVVNSSSEKLGGAKGVASAVVVPDEIPKIKELLENGAILIKWISFLLLVRGTGFTPRDVTPEATKQVIHKETPGLLYVMMQESLKASVCPLGPFSQDLVMIDDKKRYYTMNLSRHGGARWPNAVLTLNKEWKDFVKSHNLKEVDHVTFYRASSHFNHFVLELFKEPKKNKSCQSHISICEVFKEGKKKEKLRFVGIEAFEPNVENMKMDFQSAAHAIKSIIPKIHRLPLVEDLVIRLESDNWRKTYPLGGYRVFRDGSFNNLLLHRITNNYKFV</sequence>
<comment type="catalytic activity">
    <reaction evidence="6">
        <text>molybdopterin + ATP + H(+) = adenylyl-molybdopterin + diphosphate</text>
        <dbReference type="Rhea" id="RHEA:31331"/>
        <dbReference type="ChEBI" id="CHEBI:15378"/>
        <dbReference type="ChEBI" id="CHEBI:30616"/>
        <dbReference type="ChEBI" id="CHEBI:33019"/>
        <dbReference type="ChEBI" id="CHEBI:58698"/>
        <dbReference type="ChEBI" id="CHEBI:62727"/>
    </reaction>
</comment>
<evidence type="ECO:0000256" key="6">
    <source>
        <dbReference type="RuleBase" id="RU365090"/>
    </source>
</evidence>
<dbReference type="EMBL" id="BKCP01009403">
    <property type="protein sequence ID" value="GER50650.1"/>
    <property type="molecule type" value="Genomic_DNA"/>
</dbReference>
<reference evidence="9" key="1">
    <citation type="journal article" date="2019" name="Curr. Biol.">
        <title>Genome Sequence of Striga asiatica Provides Insight into the Evolution of Plant Parasitism.</title>
        <authorList>
            <person name="Yoshida S."/>
            <person name="Kim S."/>
            <person name="Wafula E.K."/>
            <person name="Tanskanen J."/>
            <person name="Kim Y.M."/>
            <person name="Honaas L."/>
            <person name="Yang Z."/>
            <person name="Spallek T."/>
            <person name="Conn C.E."/>
            <person name="Ichihashi Y."/>
            <person name="Cheong K."/>
            <person name="Cui S."/>
            <person name="Der J.P."/>
            <person name="Gundlach H."/>
            <person name="Jiao Y."/>
            <person name="Hori C."/>
            <person name="Ishida J.K."/>
            <person name="Kasahara H."/>
            <person name="Kiba T."/>
            <person name="Kim M.S."/>
            <person name="Koo N."/>
            <person name="Laohavisit A."/>
            <person name="Lee Y.H."/>
            <person name="Lumba S."/>
            <person name="McCourt P."/>
            <person name="Mortimer J.C."/>
            <person name="Mutuku J.M."/>
            <person name="Nomura T."/>
            <person name="Sasaki-Sekimoto Y."/>
            <person name="Seto Y."/>
            <person name="Wang Y."/>
            <person name="Wakatake T."/>
            <person name="Sakakibara H."/>
            <person name="Demura T."/>
            <person name="Yamaguchi S."/>
            <person name="Yoneyama K."/>
            <person name="Manabe R.I."/>
            <person name="Nelson D.C."/>
            <person name="Schulman A.H."/>
            <person name="Timko M.P."/>
            <person name="dePamphilis C.W."/>
            <person name="Choi D."/>
            <person name="Shirasu K."/>
        </authorList>
    </citation>
    <scope>NUCLEOTIDE SEQUENCE [LARGE SCALE GENOMIC DNA]</scope>
    <source>
        <strain evidence="9">cv. UVA1</strain>
    </source>
</reference>
<evidence type="ECO:0000256" key="3">
    <source>
        <dbReference type="ARBA" id="ARBA00023125"/>
    </source>
</evidence>
<dbReference type="PANTHER" id="PTHR10192:SF5">
    <property type="entry name" value="GEPHYRIN"/>
    <property type="match status" value="1"/>
</dbReference>
<dbReference type="GO" id="GO:0005829">
    <property type="term" value="C:cytosol"/>
    <property type="evidence" value="ECO:0007669"/>
    <property type="project" value="TreeGrafter"/>
</dbReference>
<dbReference type="InterPro" id="IPR001453">
    <property type="entry name" value="MoaB/Mog_dom"/>
</dbReference>
<comment type="caution">
    <text evidence="8">The sequence shown here is derived from an EMBL/GenBank/DDBJ whole genome shotgun (WGS) entry which is preliminary data.</text>
</comment>
<comment type="pathway">
    <text evidence="6">Cofactor biosynthesis; molybdopterin biosynthesis.</text>
</comment>
<dbReference type="GO" id="GO:0061598">
    <property type="term" value="F:molybdopterin adenylyltransferase activity"/>
    <property type="evidence" value="ECO:0007669"/>
    <property type="project" value="UniProtKB-UniRule"/>
</dbReference>
<keyword evidence="3" id="KW-0238">DNA-binding</keyword>
<dbReference type="InterPro" id="IPR036135">
    <property type="entry name" value="MoeA_linker/N_sf"/>
</dbReference>
<dbReference type="UniPathway" id="UPA00344"/>
<comment type="cofactor">
    <cofactor evidence="6">
        <name>Mg(2+)</name>
        <dbReference type="ChEBI" id="CHEBI:18420"/>
    </cofactor>
</comment>
<feature type="domain" description="MoaB/Mog" evidence="7">
    <location>
        <begin position="245"/>
        <end position="314"/>
    </location>
</feature>
<organism evidence="8 9">
    <name type="scientific">Striga asiatica</name>
    <name type="common">Asiatic witchweed</name>
    <name type="synonym">Buchnera asiatica</name>
    <dbReference type="NCBI Taxonomy" id="4170"/>
    <lineage>
        <taxon>Eukaryota</taxon>
        <taxon>Viridiplantae</taxon>
        <taxon>Streptophyta</taxon>
        <taxon>Embryophyta</taxon>
        <taxon>Tracheophyta</taxon>
        <taxon>Spermatophyta</taxon>
        <taxon>Magnoliopsida</taxon>
        <taxon>eudicotyledons</taxon>
        <taxon>Gunneridae</taxon>
        <taxon>Pentapetalae</taxon>
        <taxon>asterids</taxon>
        <taxon>lamiids</taxon>
        <taxon>Lamiales</taxon>
        <taxon>Orobanchaceae</taxon>
        <taxon>Buchnereae</taxon>
        <taxon>Striga</taxon>
    </lineage>
</organism>
<dbReference type="Pfam" id="PF00994">
    <property type="entry name" value="MoCF_biosynth"/>
    <property type="match status" value="1"/>
</dbReference>
<evidence type="ECO:0000313" key="9">
    <source>
        <dbReference type="Proteomes" id="UP000325081"/>
    </source>
</evidence>
<keyword evidence="6" id="KW-0479">Metal-binding</keyword>
<evidence type="ECO:0000313" key="8">
    <source>
        <dbReference type="EMBL" id="GER50650.1"/>
    </source>
</evidence>
<keyword evidence="6" id="KW-0501">Molybdenum cofactor biosynthesis</keyword>
<proteinExistence type="inferred from homology"/>
<comment type="function">
    <text evidence="6">Catalyzes two steps in the biosynthesis of the molybdenum cofactor. In the first step, molybdopterin is adenylated. Subsequently, molybdate is inserted into adenylated molybdopterin and AMP is released.</text>
</comment>
<comment type="catalytic activity">
    <reaction evidence="6">
        <text>adenylyl-molybdopterin + molybdate = Mo-molybdopterin + AMP + H(+)</text>
        <dbReference type="Rhea" id="RHEA:35047"/>
        <dbReference type="ChEBI" id="CHEBI:15378"/>
        <dbReference type="ChEBI" id="CHEBI:36264"/>
        <dbReference type="ChEBI" id="CHEBI:62727"/>
        <dbReference type="ChEBI" id="CHEBI:71302"/>
        <dbReference type="ChEBI" id="CHEBI:456215"/>
    </reaction>
</comment>
<evidence type="ECO:0000259" key="7">
    <source>
        <dbReference type="Pfam" id="PF00994"/>
    </source>
</evidence>
<keyword evidence="6" id="KW-0460">Magnesium</keyword>
<name>A0A5A7QZ08_STRAF</name>
<dbReference type="GO" id="GO:0005634">
    <property type="term" value="C:nucleus"/>
    <property type="evidence" value="ECO:0007669"/>
    <property type="project" value="UniProtKB-SubCell"/>
</dbReference>
<dbReference type="SUPFAM" id="SSF101936">
    <property type="entry name" value="DNA-binding pseudobarrel domain"/>
    <property type="match status" value="1"/>
</dbReference>
<evidence type="ECO:0000256" key="5">
    <source>
        <dbReference type="ARBA" id="ARBA00023242"/>
    </source>
</evidence>
<dbReference type="GO" id="GO:0061599">
    <property type="term" value="F:molybdopterin molybdotransferase activity"/>
    <property type="evidence" value="ECO:0007669"/>
    <property type="project" value="UniProtKB-UniRule"/>
</dbReference>
<comment type="subcellular location">
    <subcellularLocation>
        <location evidence="1">Nucleus</location>
    </subcellularLocation>
</comment>
<dbReference type="InterPro" id="IPR038987">
    <property type="entry name" value="MoeA-like"/>
</dbReference>